<dbReference type="PROSITE" id="PS50075">
    <property type="entry name" value="CARRIER"/>
    <property type="match status" value="1"/>
</dbReference>
<dbReference type="Gene3D" id="3.40.366.10">
    <property type="entry name" value="Malonyl-Coenzyme A Acyl Carrier Protein, domain 2"/>
    <property type="match status" value="1"/>
</dbReference>
<dbReference type="CDD" id="cd00833">
    <property type="entry name" value="PKS"/>
    <property type="match status" value="1"/>
</dbReference>
<dbReference type="InterPro" id="IPR029058">
    <property type="entry name" value="AB_hydrolase_fold"/>
</dbReference>
<evidence type="ECO:0000256" key="1">
    <source>
        <dbReference type="ARBA" id="ARBA00012480"/>
    </source>
</evidence>
<dbReference type="Pfam" id="PF21089">
    <property type="entry name" value="PKS_DH_N"/>
    <property type="match status" value="1"/>
</dbReference>
<dbReference type="OrthoDB" id="329835at2759"/>
<dbReference type="PROSITE" id="PS52019">
    <property type="entry name" value="PKS_MFAS_DH"/>
    <property type="match status" value="1"/>
</dbReference>
<dbReference type="SMART" id="SM00822">
    <property type="entry name" value="PKS_KR"/>
    <property type="match status" value="1"/>
</dbReference>
<dbReference type="SUPFAM" id="SSF51735">
    <property type="entry name" value="NAD(P)-binding Rossmann-fold domains"/>
    <property type="match status" value="2"/>
</dbReference>
<dbReference type="SUPFAM" id="SSF53901">
    <property type="entry name" value="Thiolase-like"/>
    <property type="match status" value="1"/>
</dbReference>
<dbReference type="PROSITE" id="PS00606">
    <property type="entry name" value="KS3_1"/>
    <property type="match status" value="1"/>
</dbReference>
<feature type="region of interest" description="Disordered" evidence="6">
    <location>
        <begin position="488"/>
        <end position="507"/>
    </location>
</feature>
<feature type="domain" description="PKS/mFAS DH" evidence="9">
    <location>
        <begin position="993"/>
        <end position="1302"/>
    </location>
</feature>
<evidence type="ECO:0000259" key="8">
    <source>
        <dbReference type="PROSITE" id="PS52004"/>
    </source>
</evidence>
<dbReference type="SUPFAM" id="SSF52151">
    <property type="entry name" value="FabD/lysophospholipase-like"/>
    <property type="match status" value="1"/>
</dbReference>
<dbReference type="Gene3D" id="3.90.180.10">
    <property type="entry name" value="Medium-chain alcohol dehydrogenases, catalytic domain"/>
    <property type="match status" value="1"/>
</dbReference>
<accession>A0A8B7XX85</accession>
<dbReference type="KEGG" id="aplc:110975878"/>
<dbReference type="InterPro" id="IPR032821">
    <property type="entry name" value="PKS_assoc"/>
</dbReference>
<dbReference type="InterPro" id="IPR016039">
    <property type="entry name" value="Thiolase-like"/>
</dbReference>
<evidence type="ECO:0000259" key="9">
    <source>
        <dbReference type="PROSITE" id="PS52019"/>
    </source>
</evidence>
<dbReference type="UniPathway" id="UPA00094"/>
<dbReference type="GO" id="GO:0004312">
    <property type="term" value="F:fatty acid synthase activity"/>
    <property type="evidence" value="ECO:0007669"/>
    <property type="project" value="TreeGrafter"/>
</dbReference>
<dbReference type="SUPFAM" id="SSF53474">
    <property type="entry name" value="alpha/beta-Hydrolases"/>
    <property type="match status" value="1"/>
</dbReference>
<evidence type="ECO:0000256" key="2">
    <source>
        <dbReference type="ARBA" id="ARBA00022450"/>
    </source>
</evidence>
<evidence type="ECO:0000256" key="3">
    <source>
        <dbReference type="ARBA" id="ARBA00022553"/>
    </source>
</evidence>
<dbReference type="Proteomes" id="UP000694845">
    <property type="component" value="Unplaced"/>
</dbReference>
<dbReference type="EC" id="3.1.2.14" evidence="1"/>
<feature type="domain" description="Ketosynthase family 3 (KS3)" evidence="8">
    <location>
        <begin position="59"/>
        <end position="485"/>
    </location>
</feature>
<dbReference type="PROSITE" id="PS52004">
    <property type="entry name" value="KS3_2"/>
    <property type="match status" value="1"/>
</dbReference>
<feature type="domain" description="Carrier" evidence="7">
    <location>
        <begin position="2192"/>
        <end position="2269"/>
    </location>
</feature>
<evidence type="ECO:0000256" key="5">
    <source>
        <dbReference type="PROSITE-ProRule" id="PRU01363"/>
    </source>
</evidence>
<dbReference type="CDD" id="cd05274">
    <property type="entry name" value="KR_FAS_SDR_x"/>
    <property type="match status" value="1"/>
</dbReference>
<dbReference type="Pfam" id="PF00975">
    <property type="entry name" value="Thioesterase"/>
    <property type="match status" value="1"/>
</dbReference>
<dbReference type="Gene3D" id="3.30.70.3290">
    <property type="match status" value="1"/>
</dbReference>
<dbReference type="Pfam" id="PF14765">
    <property type="entry name" value="PS-DH"/>
    <property type="match status" value="1"/>
</dbReference>
<feature type="region of interest" description="Disordered" evidence="6">
    <location>
        <begin position="2554"/>
        <end position="2610"/>
    </location>
</feature>
<dbReference type="SMART" id="SM00825">
    <property type="entry name" value="PKS_KS"/>
    <property type="match status" value="1"/>
</dbReference>
<dbReference type="InterPro" id="IPR020807">
    <property type="entry name" value="PKS_DH"/>
</dbReference>
<dbReference type="InterPro" id="IPR036736">
    <property type="entry name" value="ACP-like_sf"/>
</dbReference>
<keyword evidence="2" id="KW-0596">Phosphopantetheine</keyword>
<evidence type="ECO:0000313" key="11">
    <source>
        <dbReference type="RefSeq" id="XP_022084421.1"/>
    </source>
</evidence>
<dbReference type="InterPro" id="IPR013968">
    <property type="entry name" value="PKS_KR"/>
</dbReference>
<reference evidence="11" key="1">
    <citation type="submission" date="2025-08" db="UniProtKB">
        <authorList>
            <consortium name="RefSeq"/>
        </authorList>
    </citation>
    <scope>IDENTIFICATION</scope>
</reference>
<dbReference type="Pfam" id="PF00550">
    <property type="entry name" value="PP-binding"/>
    <property type="match status" value="1"/>
</dbReference>
<dbReference type="OMA" id="WEGRENE"/>
<dbReference type="GO" id="GO:0006633">
    <property type="term" value="P:fatty acid biosynthetic process"/>
    <property type="evidence" value="ECO:0007669"/>
    <property type="project" value="UniProtKB-UniPathway"/>
</dbReference>
<evidence type="ECO:0000259" key="7">
    <source>
        <dbReference type="PROSITE" id="PS50075"/>
    </source>
</evidence>
<dbReference type="FunFam" id="3.40.47.10:FF:000019">
    <property type="entry name" value="Polyketide synthase type I"/>
    <property type="match status" value="1"/>
</dbReference>
<dbReference type="InterPro" id="IPR020841">
    <property type="entry name" value="PKS_Beta-ketoAc_synthase_dom"/>
</dbReference>
<organism evidence="10 11">
    <name type="scientific">Acanthaster planci</name>
    <name type="common">Crown-of-thorns starfish</name>
    <dbReference type="NCBI Taxonomy" id="133434"/>
    <lineage>
        <taxon>Eukaryota</taxon>
        <taxon>Metazoa</taxon>
        <taxon>Echinodermata</taxon>
        <taxon>Eleutherozoa</taxon>
        <taxon>Asterozoa</taxon>
        <taxon>Asteroidea</taxon>
        <taxon>Valvatacea</taxon>
        <taxon>Valvatida</taxon>
        <taxon>Acanthasteridae</taxon>
        <taxon>Acanthaster</taxon>
    </lineage>
</organism>
<evidence type="ECO:0000256" key="4">
    <source>
        <dbReference type="ARBA" id="ARBA00022679"/>
    </source>
</evidence>
<proteinExistence type="predicted"/>
<dbReference type="InterPro" id="IPR018201">
    <property type="entry name" value="Ketoacyl_synth_AS"/>
</dbReference>
<keyword evidence="3" id="KW-0597">Phosphoprotein</keyword>
<dbReference type="InterPro" id="IPR009081">
    <property type="entry name" value="PP-bd_ACP"/>
</dbReference>
<dbReference type="Pfam" id="PF00698">
    <property type="entry name" value="Acyl_transf_1"/>
    <property type="match status" value="1"/>
</dbReference>
<evidence type="ECO:0000256" key="6">
    <source>
        <dbReference type="SAM" id="MobiDB-lite"/>
    </source>
</evidence>
<dbReference type="SMART" id="SM00826">
    <property type="entry name" value="PKS_DH"/>
    <property type="match status" value="1"/>
</dbReference>
<dbReference type="GO" id="GO:0004315">
    <property type="term" value="F:3-oxoacyl-[acyl-carrier-protein] synthase activity"/>
    <property type="evidence" value="ECO:0007669"/>
    <property type="project" value="InterPro"/>
</dbReference>
<dbReference type="Pfam" id="PF02801">
    <property type="entry name" value="Ketoacyl-synt_C"/>
    <property type="match status" value="1"/>
</dbReference>
<dbReference type="GO" id="GO:0016297">
    <property type="term" value="F:fatty acyl-[ACP] hydrolase activity"/>
    <property type="evidence" value="ECO:0007669"/>
    <property type="project" value="UniProtKB-EC"/>
</dbReference>
<feature type="active site" description="Proton acceptor; for dehydratase activity" evidence="5">
    <location>
        <position position="1029"/>
    </location>
</feature>
<gene>
    <name evidence="11" type="primary">LOC110975878</name>
</gene>
<feature type="compositionally biased region" description="Polar residues" evidence="6">
    <location>
        <begin position="1"/>
        <end position="11"/>
    </location>
</feature>
<dbReference type="InterPro" id="IPR042104">
    <property type="entry name" value="PKS_dehydratase_sf"/>
</dbReference>
<dbReference type="GeneID" id="110975878"/>
<dbReference type="InterPro" id="IPR057326">
    <property type="entry name" value="KR_dom"/>
</dbReference>
<dbReference type="PANTHER" id="PTHR43775:SF37">
    <property type="entry name" value="SI:DKEY-61P9.11"/>
    <property type="match status" value="1"/>
</dbReference>
<dbReference type="Gene3D" id="1.10.1200.10">
    <property type="entry name" value="ACP-like"/>
    <property type="match status" value="1"/>
</dbReference>
<feature type="region of interest" description="C-terminal hotdog fold" evidence="5">
    <location>
        <begin position="1145"/>
        <end position="1302"/>
    </location>
</feature>
<sequence length="2610" mass="289587">METSSKPNFSNKPRHVRRSFKIRRSTKMTGLPSDPEAYLRQGRRTPTIVGHDDSSMPIERKVAIVGIGCRYANGIDCVKRFWEVLAKGLDCTVPPPPDRFDASFFLYPGKKLPGKMFNKCAGYLNQNPEIFDRQFFKISPEEANQLDPQVRLMLEVVWESFEDAGIPASTARGSKTGVFMGVTASEYGVLVAMPNENINQYTNSGTNSCMVANRISYEFDLRGPSFVIDTACSSSLYAIHMACEAIRKGDCDMAVAGGVNISLIPVTSIGFCQAGMLSPDGKSKSFDRSADGYARGEGAGAVILKPLRQALEDGDRIYAVVRGGALHNDGRTPGIANPSFDAQVSLAEFAYKNACTDPEDVAYVEAHGTGTQIGDRTEANALGEAMSLNRKPDHPPLYIGSVKSNIGHAEGAAGVAGIIKTALSLHHGQIPKVVHFRQGNENVDFEALKVRVPAELTRWPKGAKKLAGCSSFGFGGANAHLVLEGAPQPVQRGDRGSTSSTTQSQMQPEREVIVPMILFLSAASKDALRQRMRDWIGYLNDVIGNDSRAFCNALCTAAVRSTHHQFRLGVIARTAREAAEQIRLKVEHDPRVAYNVIEGKTPEGNNSHRLVFIFGGMGTQWWGMARQLMDDEPQFKSVIRRIDKILTKCGAKWSLLHILTKETDRDKINQTEIAQPSICAVQIALAELYRMRGVTPDAIIGHSVGEVAAAYAAALLSLEDAIKVIYIRGRQLRKTSGLGAMVAVLHAVDEVQARLENSEYVSVIDIAAINSPTQVVLSGDSESVLGFVDSLKKDGIRCVSLKVHNAFHSYQQEEIRKDFIKKAKFLESSSRESIGANPVIPMMSTVTNEYLDRDTANSAEYWWKNIRQTVHFRGAVDKILKEGYTSLLEISPHPSLSPAIRDCLSSNPTNSQRFVTGSLRRPSDIRDVADDKVNILRSLARLHVEGYPIDLNLLFRDSDFKVMSLPNYPWQRVLCSATTEKSQKMFRFPAKNHPLLGKLQTLSHFSNENAPRVWCSKYSVSTVPWLRDHKLQGNIVIPAAGQTEIMLAAARSMYPDSETITLRDAMFERFIFPSNMKGMLESSVTVRPREAQFALRSFNQADEKWTLHGKSSIDIPGKSRLSYHQLEDQFQCLKLAVDEIRRRCPYEVDEQEFYARLWKGGFHLGDTFRCVNTAYFSADYSEALLYASIPEALEKEFRKYVFHPALLDSMFQGIGICQMFLEQEKARSSHSVFKTWFQVPRSVTKVRVKGTAPSQVAFHVRMTHIDKGETVGDVVAADATNQWVFAQVDRLAFENVHSNEPDEKVQLWRREWAPIHVEFSETAIHQLPAKRAPSRPLSAIGSENPGAIIIIKDKQGVSGELKKRMEVDSVVSVLDPRILVDGDERFRRVLRSLGQVTDLIMLSTLDIKQLGPLTAIDKDTFEEAQTMTATSPISLYRAVVKHDAKIRPRMWMVTRAAHAVKDTDVADPMMASAGAVNLTLMHEDPEFPLVTVDLPSLLDPEESAEWLYQYMRSAPTDENFVSLRRKMPMQNVDHSKELAFEAFALRILMQPQSSFSAPTLSTNWQVDVDDTLKQKRLVVKQNQEAPKTKCSEEIAVKLSAFSVQLMKDAPEKDKTSGLSYLFAGKINNCSEELQVLFRMRNNVLGLRSGGKIKATIWANASELVPIPANLTPVEAINIVRDYLPAFVAFHDTLKLNENGSVIICLSSLRDRVGLATTHLALEQGANVFLHVETDDDNILPVEKLLGILGDSRVVITSGDNFHTLINDGSVDVLLFAGEMTQDNNNLKKLVGKLRPFGTIVHIHGRNGNSESRLNVMPPNIYFLSIDMGLGRFDEMKPRLQDSMIRLLQMFSVHNGFQALKSLTVPTAPISKLSRSPHATVEDMTVCIDEESIPTTLDFDDISFTANGDAAYLVTGGSRGFGLTTVEWLVKSGARHIYIISRSTPEEEAVLKFKSFRDTGARITHLKVDMSKDYEVEKALSAIRDNEELPLEGIFHCAVVYNDCHLRQVTTETWNRVLIPKAYGALVLHQLTLKMGFSVRYFVMMSSIVELMGNEGQGAYCAANNFLASLCSMRRKLGLPATVICPGIINTAGHAARAGFVHHWEKMGMQSLPPPEILKGLGCILATDYPQLGLTGAVNKKDYAKANSPMLSHHFGEPGGTFSALKSLFPNRECFLATDNDIQMRIRLLSRAEALDLIFKTLSNHLVQRLGLSADVSQDATLLSIGLDSHMSTELSGVIQESFGVTMTAMELLNDTLTVRNLTQNVYTKVMSCASEAQQEAAASNEAAESVSQQLWFRIDDKVQSPTHQLVCFPSVGGGPSMFAAWQQHFQQNNVQLVSLRIPGWEGRENEKPSENMADVVSRLADALLPHLQQGQFSFFGHSLGGLTAFELAHHMWKNHSLLPTHLFVSAWYAPTLSYPHPEELNISSSTFRKMQRIISARGDPMKISEPFPVRFSFLDQSTLNNPRLMQRLVGSIEAAIMTCKKYRCRHRDRLPCSMIAFGGKNDPFVGPHLLDDWSKQVTNESNFKKVILPGKHMYLQTAGKSLLKEIGSALSQPQHQEPAEKEKPMKVAVSVLEASEAGPSTSNTLPSASSYHIGKPVPKPRSSFSQ</sequence>
<dbReference type="InterPro" id="IPR050091">
    <property type="entry name" value="PKS_NRPS_Biosynth_Enz"/>
</dbReference>
<dbReference type="Pfam" id="PF00109">
    <property type="entry name" value="ketoacyl-synt"/>
    <property type="match status" value="1"/>
</dbReference>
<keyword evidence="10" id="KW-1185">Reference proteome</keyword>
<dbReference type="InterPro" id="IPR001227">
    <property type="entry name" value="Ac_transferase_dom_sf"/>
</dbReference>
<evidence type="ECO:0000313" key="10">
    <source>
        <dbReference type="Proteomes" id="UP000694845"/>
    </source>
</evidence>
<dbReference type="InterPro" id="IPR049900">
    <property type="entry name" value="PKS_mFAS_DH"/>
</dbReference>
<dbReference type="Gene3D" id="3.40.50.720">
    <property type="entry name" value="NAD(P)-binding Rossmann-like Domain"/>
    <property type="match status" value="3"/>
</dbReference>
<dbReference type="Gene3D" id="3.10.129.110">
    <property type="entry name" value="Polyketide synthase dehydratase"/>
    <property type="match status" value="1"/>
</dbReference>
<dbReference type="SUPFAM" id="SSF55048">
    <property type="entry name" value="Probable ACP-binding domain of malonyl-CoA ACP transacylase"/>
    <property type="match status" value="1"/>
</dbReference>
<feature type="compositionally biased region" description="Polar residues" evidence="6">
    <location>
        <begin position="2582"/>
        <end position="2594"/>
    </location>
</feature>
<dbReference type="SUPFAM" id="SSF47336">
    <property type="entry name" value="ACP-like"/>
    <property type="match status" value="1"/>
</dbReference>
<dbReference type="Gene3D" id="3.40.47.10">
    <property type="match status" value="1"/>
</dbReference>
<dbReference type="InterPro" id="IPR016036">
    <property type="entry name" value="Malonyl_transacylase_ACP-bd"/>
</dbReference>
<protein>
    <recommendedName>
        <fullName evidence="1">oleoyl-[acyl-carrier-protein] hydrolase</fullName>
        <ecNumber evidence="1">3.1.2.14</ecNumber>
    </recommendedName>
</protein>
<dbReference type="PANTHER" id="PTHR43775">
    <property type="entry name" value="FATTY ACID SYNTHASE"/>
    <property type="match status" value="1"/>
</dbReference>
<dbReference type="InterPro" id="IPR014031">
    <property type="entry name" value="Ketoacyl_synth_C"/>
</dbReference>
<dbReference type="InterPro" id="IPR036291">
    <property type="entry name" value="NAD(P)-bd_dom_sf"/>
</dbReference>
<feature type="region of interest" description="N-terminal hotdog fold" evidence="5">
    <location>
        <begin position="993"/>
        <end position="1120"/>
    </location>
</feature>
<dbReference type="Pfam" id="PF08659">
    <property type="entry name" value="KR"/>
    <property type="match status" value="1"/>
</dbReference>
<feature type="compositionally biased region" description="Basic residues" evidence="6">
    <location>
        <begin position="12"/>
        <end position="26"/>
    </location>
</feature>
<feature type="region of interest" description="Disordered" evidence="6">
    <location>
        <begin position="1"/>
        <end position="52"/>
    </location>
</feature>
<dbReference type="Gene3D" id="3.40.50.1820">
    <property type="entry name" value="alpha/beta hydrolase"/>
    <property type="match status" value="1"/>
</dbReference>
<dbReference type="InterPro" id="IPR001031">
    <property type="entry name" value="Thioesterase"/>
</dbReference>
<name>A0A8B7XX85_ACAPL</name>
<feature type="compositionally biased region" description="Low complexity" evidence="6">
    <location>
        <begin position="497"/>
        <end position="507"/>
    </location>
</feature>
<dbReference type="RefSeq" id="XP_022084421.1">
    <property type="nucleotide sequence ID" value="XM_022228729.1"/>
</dbReference>
<keyword evidence="4" id="KW-0808">Transferase</keyword>
<dbReference type="InterPro" id="IPR014043">
    <property type="entry name" value="Acyl_transferase_dom"/>
</dbReference>
<feature type="active site" description="Proton donor; for dehydratase activity" evidence="5">
    <location>
        <position position="1208"/>
    </location>
</feature>
<dbReference type="InterPro" id="IPR049552">
    <property type="entry name" value="PKS_DH_N"/>
</dbReference>
<dbReference type="InterPro" id="IPR014030">
    <property type="entry name" value="Ketoacyl_synth_N"/>
</dbReference>
<dbReference type="Pfam" id="PF16197">
    <property type="entry name" value="KAsynt_C_assoc"/>
    <property type="match status" value="1"/>
</dbReference>
<dbReference type="SMART" id="SM00827">
    <property type="entry name" value="PKS_AT"/>
    <property type="match status" value="1"/>
</dbReference>
<dbReference type="InterPro" id="IPR049551">
    <property type="entry name" value="PKS_DH_C"/>
</dbReference>
<dbReference type="InterPro" id="IPR016035">
    <property type="entry name" value="Acyl_Trfase/lysoPLipase"/>
</dbReference>